<evidence type="ECO:0000259" key="1">
    <source>
        <dbReference type="PROSITE" id="PS50943"/>
    </source>
</evidence>
<accession>A0A2U3D449</accession>
<dbReference type="InterPro" id="IPR001387">
    <property type="entry name" value="Cro/C1-type_HTH"/>
</dbReference>
<dbReference type="AlphaFoldDB" id="A0A2U3D449"/>
<proteinExistence type="predicted"/>
<organism evidence="2 3">
    <name type="scientific">Sulfoacidibacillus thermotolerans</name>
    <name type="common">Acidibacillus sulfuroxidans</name>
    <dbReference type="NCBI Taxonomy" id="1765684"/>
    <lineage>
        <taxon>Bacteria</taxon>
        <taxon>Bacillati</taxon>
        <taxon>Bacillota</taxon>
        <taxon>Bacilli</taxon>
        <taxon>Bacillales</taxon>
        <taxon>Alicyclobacillaceae</taxon>
        <taxon>Sulfoacidibacillus</taxon>
    </lineage>
</organism>
<name>A0A2U3D449_SULT2</name>
<dbReference type="Pfam" id="PF01381">
    <property type="entry name" value="HTH_3"/>
    <property type="match status" value="1"/>
</dbReference>
<dbReference type="GO" id="GO:0003677">
    <property type="term" value="F:DNA binding"/>
    <property type="evidence" value="ECO:0007669"/>
    <property type="project" value="InterPro"/>
</dbReference>
<dbReference type="InterPro" id="IPR010982">
    <property type="entry name" value="Lambda_DNA-bd_dom_sf"/>
</dbReference>
<dbReference type="SUPFAM" id="SSF47413">
    <property type="entry name" value="lambda repressor-like DNA-binding domains"/>
    <property type="match status" value="1"/>
</dbReference>
<sequence length="89" mass="9848">MMTHKEVGRLLREIRHSAGVSQEDVAFFAGVQQPHISRIEYGINAATLPILVGYAKATRNHKKILELIEREIGGKTHECSHKKFAGVGA</sequence>
<dbReference type="EMBL" id="MPDK01000038">
    <property type="protein sequence ID" value="PWI56053.1"/>
    <property type="molecule type" value="Genomic_DNA"/>
</dbReference>
<evidence type="ECO:0000313" key="2">
    <source>
        <dbReference type="EMBL" id="PWI56053.1"/>
    </source>
</evidence>
<dbReference type="PROSITE" id="PS50943">
    <property type="entry name" value="HTH_CROC1"/>
    <property type="match status" value="1"/>
</dbReference>
<comment type="caution">
    <text evidence="2">The sequence shown here is derived from an EMBL/GenBank/DDBJ whole genome shotgun (WGS) entry which is preliminary data.</text>
</comment>
<protein>
    <recommendedName>
        <fullName evidence="1">HTH cro/C1-type domain-containing protein</fullName>
    </recommendedName>
</protein>
<dbReference type="CDD" id="cd00093">
    <property type="entry name" value="HTH_XRE"/>
    <property type="match status" value="1"/>
</dbReference>
<dbReference type="Proteomes" id="UP000245380">
    <property type="component" value="Unassembled WGS sequence"/>
</dbReference>
<evidence type="ECO:0000313" key="3">
    <source>
        <dbReference type="Proteomes" id="UP000245380"/>
    </source>
</evidence>
<reference evidence="2 3" key="1">
    <citation type="submission" date="2016-11" db="EMBL/GenBank/DDBJ databases">
        <title>Comparative genomics of Acidibacillus ferroxidans species.</title>
        <authorList>
            <person name="Oliveira G."/>
            <person name="Nunes G."/>
            <person name="Oliveira R."/>
            <person name="Araujo F."/>
            <person name="Salim A."/>
            <person name="Scholte L."/>
            <person name="Morais D."/>
            <person name="Nancucheo I."/>
            <person name="Johnson D.B."/>
            <person name="Grail B."/>
            <person name="Bittencourt J."/>
            <person name="Valadares R."/>
        </authorList>
    </citation>
    <scope>NUCLEOTIDE SEQUENCE [LARGE SCALE GENOMIC DNA]</scope>
    <source>
        <strain evidence="2 3">Y002</strain>
    </source>
</reference>
<gene>
    <name evidence="2" type="ORF">BM613_13190</name>
</gene>
<dbReference type="Gene3D" id="1.10.260.40">
    <property type="entry name" value="lambda repressor-like DNA-binding domains"/>
    <property type="match status" value="1"/>
</dbReference>
<feature type="domain" description="HTH cro/C1-type" evidence="1">
    <location>
        <begin position="11"/>
        <end position="65"/>
    </location>
</feature>
<dbReference type="SMART" id="SM00530">
    <property type="entry name" value="HTH_XRE"/>
    <property type="match status" value="1"/>
</dbReference>
<keyword evidence="3" id="KW-1185">Reference proteome</keyword>